<dbReference type="InterPro" id="IPR022002">
    <property type="entry name" value="ChsH2_Znr"/>
</dbReference>
<evidence type="ECO:0000259" key="2">
    <source>
        <dbReference type="Pfam" id="PF12172"/>
    </source>
</evidence>
<dbReference type="OrthoDB" id="7210118at2"/>
<name>A0A0N9V098_SPHMC</name>
<dbReference type="Gene3D" id="6.10.30.10">
    <property type="match status" value="1"/>
</dbReference>
<sequence>MTYHSATGPIGAEGRYWDALLEGRLELPRCTGCGEWHWPAVWRCGSCGGWDHKWVEQPLTGTVFTYTRTHHPFGGTESFAKPFSTLVVTLDTVPVRLVGVLEGDEAGLKIGAPVTGTIARTAFGDAEIPALRWRLA</sequence>
<dbReference type="EMBL" id="CP012700">
    <property type="protein sequence ID" value="ALH81656.1"/>
    <property type="molecule type" value="Genomic_DNA"/>
</dbReference>
<dbReference type="SUPFAM" id="SSF50249">
    <property type="entry name" value="Nucleic acid-binding proteins"/>
    <property type="match status" value="1"/>
</dbReference>
<dbReference type="Pfam" id="PF01796">
    <property type="entry name" value="OB_ChsH2_C"/>
    <property type="match status" value="1"/>
</dbReference>
<dbReference type="InterPro" id="IPR002878">
    <property type="entry name" value="ChsH2_C"/>
</dbReference>
<evidence type="ECO:0000313" key="4">
    <source>
        <dbReference type="Proteomes" id="UP000058074"/>
    </source>
</evidence>
<dbReference type="PATRIC" id="fig|33050.5.peg.3159"/>
<proteinExistence type="predicted"/>
<evidence type="ECO:0008006" key="5">
    <source>
        <dbReference type="Google" id="ProtNLM"/>
    </source>
</evidence>
<protein>
    <recommendedName>
        <fullName evidence="5">DNA-binding protein</fullName>
    </recommendedName>
</protein>
<dbReference type="Proteomes" id="UP000058074">
    <property type="component" value="Chromosome"/>
</dbReference>
<gene>
    <name evidence="3" type="ORF">AN936_15230</name>
</gene>
<feature type="domain" description="ChsH2 rubredoxin-like zinc ribbon" evidence="2">
    <location>
        <begin position="17"/>
        <end position="49"/>
    </location>
</feature>
<dbReference type="PANTHER" id="PTHR34075:SF5">
    <property type="entry name" value="BLR3430 PROTEIN"/>
    <property type="match status" value="1"/>
</dbReference>
<dbReference type="AlphaFoldDB" id="A0A0N9V098"/>
<reference evidence="3 4" key="1">
    <citation type="journal article" date="2015" name="Genome Announc.">
        <title>Complete Genome Sequence of Polypropylene Glycol- and Polyethylene Glycol-Degrading Sphingopyxis macrogoltabida Strain EY-1.</title>
        <authorList>
            <person name="Ohtsubo Y."/>
            <person name="Nagata Y."/>
            <person name="Numata M."/>
            <person name="Tsuchikane K."/>
            <person name="Hosoyama A."/>
            <person name="Yamazoe A."/>
            <person name="Tsuda M."/>
            <person name="Fujita N."/>
            <person name="Kawai F."/>
        </authorList>
    </citation>
    <scope>NUCLEOTIDE SEQUENCE [LARGE SCALE GENOMIC DNA]</scope>
    <source>
        <strain evidence="3 4">EY-1</strain>
    </source>
</reference>
<dbReference type="InterPro" id="IPR052513">
    <property type="entry name" value="Thioester_dehydratase-like"/>
</dbReference>
<organism evidence="3 4">
    <name type="scientific">Sphingopyxis macrogoltabida</name>
    <name type="common">Sphingomonas macrogoltabidus</name>
    <dbReference type="NCBI Taxonomy" id="33050"/>
    <lineage>
        <taxon>Bacteria</taxon>
        <taxon>Pseudomonadati</taxon>
        <taxon>Pseudomonadota</taxon>
        <taxon>Alphaproteobacteria</taxon>
        <taxon>Sphingomonadales</taxon>
        <taxon>Sphingomonadaceae</taxon>
        <taxon>Sphingopyxis</taxon>
    </lineage>
</organism>
<accession>A0A0N9V098</accession>
<evidence type="ECO:0000259" key="1">
    <source>
        <dbReference type="Pfam" id="PF01796"/>
    </source>
</evidence>
<dbReference type="PANTHER" id="PTHR34075">
    <property type="entry name" value="BLR3430 PROTEIN"/>
    <property type="match status" value="1"/>
</dbReference>
<dbReference type="RefSeq" id="WP_054588810.1">
    <property type="nucleotide sequence ID" value="NZ_CP012700.1"/>
</dbReference>
<evidence type="ECO:0000313" key="3">
    <source>
        <dbReference type="EMBL" id="ALH81656.1"/>
    </source>
</evidence>
<dbReference type="Pfam" id="PF12172">
    <property type="entry name" value="zf-ChsH2"/>
    <property type="match status" value="1"/>
</dbReference>
<feature type="domain" description="ChsH2 C-terminal OB-fold" evidence="1">
    <location>
        <begin position="54"/>
        <end position="115"/>
    </location>
</feature>
<dbReference type="InterPro" id="IPR012340">
    <property type="entry name" value="NA-bd_OB-fold"/>
</dbReference>
<dbReference type="KEGG" id="smag:AN936_15230"/>